<proteinExistence type="predicted"/>
<gene>
    <name evidence="1" type="ORF">SHM_20530</name>
</gene>
<reference evidence="1 2" key="1">
    <citation type="journal article" date="2022" name="Front. Microbiol.">
        <title>Male-killing mechanisms vary between Spiroplasma species.</title>
        <authorList>
            <person name="Arai H."/>
            <person name="Inoue M."/>
            <person name="Kageyama D."/>
        </authorList>
    </citation>
    <scope>NUCLEOTIDE SEQUENCE [LARGE SCALE GENOMIC DNA]</scope>
    <source>
        <strain evidence="2">sHm</strain>
    </source>
</reference>
<accession>A0ABN6SZ66</accession>
<evidence type="ECO:0000313" key="2">
    <source>
        <dbReference type="Proteomes" id="UP001163387"/>
    </source>
</evidence>
<sequence>MNQKKISFNVKWKKYEKGDGVRVKLDGDLDQNNKQKYRPGIIIRSYPTHIKIQLFSTNPKNSYASVTINSKIQYIKSKYNRSVNISEINQRWIDKKTKLPVKINKNNILFKQIAEMEFKEISGKSISFSKFKNQATEIQQLKKQICMQSLKLKNRNRG</sequence>
<keyword evidence="2" id="KW-1185">Reference proteome</keyword>
<dbReference type="EMBL" id="AP026933">
    <property type="protein sequence ID" value="BDT04407.1"/>
    <property type="molecule type" value="Genomic_DNA"/>
</dbReference>
<evidence type="ECO:0000313" key="1">
    <source>
        <dbReference type="EMBL" id="BDT04407.1"/>
    </source>
</evidence>
<organism evidence="1 2">
    <name type="scientific">Spiroplasma ixodetis</name>
    <dbReference type="NCBI Taxonomy" id="2141"/>
    <lineage>
        <taxon>Bacteria</taxon>
        <taxon>Bacillati</taxon>
        <taxon>Mycoplasmatota</taxon>
        <taxon>Mollicutes</taxon>
        <taxon>Entomoplasmatales</taxon>
        <taxon>Spiroplasmataceae</taxon>
        <taxon>Spiroplasma</taxon>
    </lineage>
</organism>
<protein>
    <submittedName>
        <fullName evidence="1">Uncharacterized protein</fullName>
    </submittedName>
</protein>
<dbReference type="RefSeq" id="WP_281748194.1">
    <property type="nucleotide sequence ID" value="NZ_AP026933.1"/>
</dbReference>
<name>A0ABN6SZ66_9MOLU</name>
<dbReference type="Proteomes" id="UP001163387">
    <property type="component" value="Chromosome"/>
</dbReference>